<organism evidence="2 3">
    <name type="scientific">Hypholoma sublateritium (strain FD-334 SS-4)</name>
    <dbReference type="NCBI Taxonomy" id="945553"/>
    <lineage>
        <taxon>Eukaryota</taxon>
        <taxon>Fungi</taxon>
        <taxon>Dikarya</taxon>
        <taxon>Basidiomycota</taxon>
        <taxon>Agaricomycotina</taxon>
        <taxon>Agaricomycetes</taxon>
        <taxon>Agaricomycetidae</taxon>
        <taxon>Agaricales</taxon>
        <taxon>Agaricineae</taxon>
        <taxon>Strophariaceae</taxon>
        <taxon>Hypholoma</taxon>
    </lineage>
</organism>
<feature type="compositionally biased region" description="Low complexity" evidence="1">
    <location>
        <begin position="113"/>
        <end position="131"/>
    </location>
</feature>
<dbReference type="Proteomes" id="UP000054270">
    <property type="component" value="Unassembled WGS sequence"/>
</dbReference>
<proteinExistence type="predicted"/>
<gene>
    <name evidence="2" type="ORF">HYPSUDRAFT_205084</name>
</gene>
<evidence type="ECO:0000313" key="3">
    <source>
        <dbReference type="Proteomes" id="UP000054270"/>
    </source>
</evidence>
<keyword evidence="3" id="KW-1185">Reference proteome</keyword>
<name>A0A0D2M6P8_HYPSF</name>
<feature type="region of interest" description="Disordered" evidence="1">
    <location>
        <begin position="113"/>
        <end position="138"/>
    </location>
</feature>
<evidence type="ECO:0000256" key="1">
    <source>
        <dbReference type="SAM" id="MobiDB-lite"/>
    </source>
</evidence>
<evidence type="ECO:0000313" key="2">
    <source>
        <dbReference type="EMBL" id="KJA18868.1"/>
    </source>
</evidence>
<protein>
    <submittedName>
        <fullName evidence="2">Uncharacterized protein</fullName>
    </submittedName>
</protein>
<dbReference type="EMBL" id="KN817584">
    <property type="protein sequence ID" value="KJA18868.1"/>
    <property type="molecule type" value="Genomic_DNA"/>
</dbReference>
<accession>A0A0D2M6P8</accession>
<reference evidence="3" key="1">
    <citation type="submission" date="2014-04" db="EMBL/GenBank/DDBJ databases">
        <title>Evolutionary Origins and Diversification of the Mycorrhizal Mutualists.</title>
        <authorList>
            <consortium name="DOE Joint Genome Institute"/>
            <consortium name="Mycorrhizal Genomics Consortium"/>
            <person name="Kohler A."/>
            <person name="Kuo A."/>
            <person name="Nagy L.G."/>
            <person name="Floudas D."/>
            <person name="Copeland A."/>
            <person name="Barry K.W."/>
            <person name="Cichocki N."/>
            <person name="Veneault-Fourrey C."/>
            <person name="LaButti K."/>
            <person name="Lindquist E.A."/>
            <person name="Lipzen A."/>
            <person name="Lundell T."/>
            <person name="Morin E."/>
            <person name="Murat C."/>
            <person name="Riley R."/>
            <person name="Ohm R."/>
            <person name="Sun H."/>
            <person name="Tunlid A."/>
            <person name="Henrissat B."/>
            <person name="Grigoriev I.V."/>
            <person name="Hibbett D.S."/>
            <person name="Martin F."/>
        </authorList>
    </citation>
    <scope>NUCLEOTIDE SEQUENCE [LARGE SCALE GENOMIC DNA]</scope>
    <source>
        <strain evidence="3">FD-334 SS-4</strain>
    </source>
</reference>
<sequence length="163" mass="18474">MDIVFTLGEELWNGECLCEWEWSAPPPRRCAPTSFRFGERLVFLGVERPDQLARITAAYEERSALRHHPTCRRDKASRIAVLAFAMPPLMPPPQPIQLQSSQCSWCLSTRSARATTGQPPTQPTRRQYPSQSRPVRRIPETADGVSAGGILYRYDLLFTLCDL</sequence>
<dbReference type="AlphaFoldDB" id="A0A0D2M6P8"/>